<dbReference type="RefSeq" id="XP_007391386.1">
    <property type="nucleotide sequence ID" value="XM_007391324.1"/>
</dbReference>
<evidence type="ECO:0000313" key="1">
    <source>
        <dbReference type="EMBL" id="EKM58793.1"/>
    </source>
</evidence>
<dbReference type="InParanoid" id="K5W4J3"/>
<accession>K5W4J3</accession>
<dbReference type="GeneID" id="18914479"/>
<proteinExistence type="predicted"/>
<keyword evidence="2" id="KW-1185">Reference proteome</keyword>
<dbReference type="HOGENOM" id="CLU_1595126_0_0_1"/>
<dbReference type="EMBL" id="JH930469">
    <property type="protein sequence ID" value="EKM58793.1"/>
    <property type="molecule type" value="Genomic_DNA"/>
</dbReference>
<sequence>MPCVATGARGYACARNFKGAFKRNVHPVLACELGKAAAEVHECESMTYPDMHDTVVEVDGGYHSGRRIGRSSIVCLINSPITTARNPQDAASSAEKSKIAVEGRAALNSCGYLTSNAVVAPLALVACNTCRIVHEPLSRAHSVASLLRGLCARSARDDATLLPMRRV</sequence>
<gene>
    <name evidence="1" type="ORF">PHACADRAFT_248882</name>
</gene>
<reference evidence="1 2" key="1">
    <citation type="journal article" date="2012" name="BMC Genomics">
        <title>Comparative genomics of the white-rot fungi, Phanerochaete carnosa and P. chrysosporium, to elucidate the genetic basis of the distinct wood types they colonize.</title>
        <authorList>
            <person name="Suzuki H."/>
            <person name="MacDonald J."/>
            <person name="Syed K."/>
            <person name="Salamov A."/>
            <person name="Hori C."/>
            <person name="Aerts A."/>
            <person name="Henrissat B."/>
            <person name="Wiebenga A."/>
            <person name="vanKuyk P.A."/>
            <person name="Barry K."/>
            <person name="Lindquist E."/>
            <person name="LaButti K."/>
            <person name="Lapidus A."/>
            <person name="Lucas S."/>
            <person name="Coutinho P."/>
            <person name="Gong Y."/>
            <person name="Samejima M."/>
            <person name="Mahadevan R."/>
            <person name="Abou-Zaid M."/>
            <person name="de Vries R.P."/>
            <person name="Igarashi K."/>
            <person name="Yadav J.S."/>
            <person name="Grigoriev I.V."/>
            <person name="Master E.R."/>
        </authorList>
    </citation>
    <scope>NUCLEOTIDE SEQUENCE [LARGE SCALE GENOMIC DNA]</scope>
    <source>
        <strain evidence="1 2">HHB-10118-sp</strain>
    </source>
</reference>
<organism evidence="1 2">
    <name type="scientific">Phanerochaete carnosa (strain HHB-10118-sp)</name>
    <name type="common">White-rot fungus</name>
    <name type="synonym">Peniophora carnosa</name>
    <dbReference type="NCBI Taxonomy" id="650164"/>
    <lineage>
        <taxon>Eukaryota</taxon>
        <taxon>Fungi</taxon>
        <taxon>Dikarya</taxon>
        <taxon>Basidiomycota</taxon>
        <taxon>Agaricomycotina</taxon>
        <taxon>Agaricomycetes</taxon>
        <taxon>Polyporales</taxon>
        <taxon>Phanerochaetaceae</taxon>
        <taxon>Phanerochaete</taxon>
    </lineage>
</organism>
<dbReference type="AlphaFoldDB" id="K5W4J3"/>
<name>K5W4J3_PHACS</name>
<dbReference type="Proteomes" id="UP000008370">
    <property type="component" value="Unassembled WGS sequence"/>
</dbReference>
<dbReference type="KEGG" id="pco:PHACADRAFT_248882"/>
<protein>
    <submittedName>
        <fullName evidence="1">Uncharacterized protein</fullName>
    </submittedName>
</protein>
<evidence type="ECO:0000313" key="2">
    <source>
        <dbReference type="Proteomes" id="UP000008370"/>
    </source>
</evidence>